<dbReference type="Proteomes" id="UP000324222">
    <property type="component" value="Unassembled WGS sequence"/>
</dbReference>
<proteinExistence type="predicted"/>
<name>A0A5B7J1Z6_PORTR</name>
<evidence type="ECO:0000313" key="1">
    <source>
        <dbReference type="EMBL" id="MPC86918.1"/>
    </source>
</evidence>
<accession>A0A5B7J1Z6</accession>
<keyword evidence="2" id="KW-1185">Reference proteome</keyword>
<dbReference type="EMBL" id="VSRR010072940">
    <property type="protein sequence ID" value="MPC86918.1"/>
    <property type="molecule type" value="Genomic_DNA"/>
</dbReference>
<dbReference type="AlphaFoldDB" id="A0A5B7J1Z6"/>
<comment type="caution">
    <text evidence="1">The sequence shown here is derived from an EMBL/GenBank/DDBJ whole genome shotgun (WGS) entry which is preliminary data.</text>
</comment>
<organism evidence="1 2">
    <name type="scientific">Portunus trituberculatus</name>
    <name type="common">Swimming crab</name>
    <name type="synonym">Neptunus trituberculatus</name>
    <dbReference type="NCBI Taxonomy" id="210409"/>
    <lineage>
        <taxon>Eukaryota</taxon>
        <taxon>Metazoa</taxon>
        <taxon>Ecdysozoa</taxon>
        <taxon>Arthropoda</taxon>
        <taxon>Crustacea</taxon>
        <taxon>Multicrustacea</taxon>
        <taxon>Malacostraca</taxon>
        <taxon>Eumalacostraca</taxon>
        <taxon>Eucarida</taxon>
        <taxon>Decapoda</taxon>
        <taxon>Pleocyemata</taxon>
        <taxon>Brachyura</taxon>
        <taxon>Eubrachyura</taxon>
        <taxon>Portunoidea</taxon>
        <taxon>Portunidae</taxon>
        <taxon>Portuninae</taxon>
        <taxon>Portunus</taxon>
    </lineage>
</organism>
<reference evidence="1 2" key="1">
    <citation type="submission" date="2019-05" db="EMBL/GenBank/DDBJ databases">
        <title>Another draft genome of Portunus trituberculatus and its Hox gene families provides insights of decapod evolution.</title>
        <authorList>
            <person name="Jeong J.-H."/>
            <person name="Song I."/>
            <person name="Kim S."/>
            <person name="Choi T."/>
            <person name="Kim D."/>
            <person name="Ryu S."/>
            <person name="Kim W."/>
        </authorList>
    </citation>
    <scope>NUCLEOTIDE SEQUENCE [LARGE SCALE GENOMIC DNA]</scope>
    <source>
        <tissue evidence="1">Muscle</tissue>
    </source>
</reference>
<evidence type="ECO:0000313" key="2">
    <source>
        <dbReference type="Proteomes" id="UP000324222"/>
    </source>
</evidence>
<gene>
    <name evidence="1" type="ORF">E2C01_081757</name>
</gene>
<sequence>MKRKRSCVDAFLHQPLDPDLSLLRLAKGCRGQDLVDDPRALRVGEVLIWIVAAQEPEGEPRDHVLEDRLHDTLAGTIKFK</sequence>
<protein>
    <submittedName>
        <fullName evidence="1">Uncharacterized protein</fullName>
    </submittedName>
</protein>